<dbReference type="PANTHER" id="PTHR39608">
    <property type="entry name" value="INTEGRAL MEMBRANE PROTEIN (AFU_ORTHOLOGUE AFUA_5G08640)"/>
    <property type="match status" value="1"/>
</dbReference>
<evidence type="ECO:0000313" key="8">
    <source>
        <dbReference type="Proteomes" id="UP000297716"/>
    </source>
</evidence>
<keyword evidence="4 5" id="KW-0472">Membrane</keyword>
<reference evidence="7 8" key="1">
    <citation type="submission" date="2019-03" db="EMBL/GenBank/DDBJ databases">
        <title>Draft genome sequence of Xylaria hypoxylon DSM 108379, a ubiquitous saprotrophic-parasitic fungi on hardwood.</title>
        <authorList>
            <person name="Buettner E."/>
            <person name="Leonhardt S."/>
            <person name="Gebauer A.M."/>
            <person name="Liers C."/>
            <person name="Hofrichter M."/>
            <person name="Kellner H."/>
        </authorList>
    </citation>
    <scope>NUCLEOTIDE SEQUENCE [LARGE SCALE GENOMIC DNA]</scope>
    <source>
        <strain evidence="7 8">DSM 108379</strain>
    </source>
</reference>
<dbReference type="GO" id="GO:0016020">
    <property type="term" value="C:membrane"/>
    <property type="evidence" value="ECO:0007669"/>
    <property type="project" value="UniProtKB-SubCell"/>
</dbReference>
<dbReference type="PANTHER" id="PTHR39608:SF1">
    <property type="entry name" value="INTEGRAL MEMBRANE PROTEIN (AFU_ORTHOLOGUE AFUA_5G08640)"/>
    <property type="match status" value="1"/>
</dbReference>
<evidence type="ECO:0000259" key="6">
    <source>
        <dbReference type="Pfam" id="PF01284"/>
    </source>
</evidence>
<evidence type="ECO:0000256" key="5">
    <source>
        <dbReference type="SAM" id="Phobius"/>
    </source>
</evidence>
<protein>
    <recommendedName>
        <fullName evidence="6">MARVEL domain-containing protein</fullName>
    </recommendedName>
</protein>
<feature type="transmembrane region" description="Helical" evidence="5">
    <location>
        <begin position="121"/>
        <end position="138"/>
    </location>
</feature>
<accession>A0A4Z0YE93</accession>
<dbReference type="EMBL" id="SKBN01000167">
    <property type="protein sequence ID" value="TGJ81457.1"/>
    <property type="molecule type" value="Genomic_DNA"/>
</dbReference>
<evidence type="ECO:0000256" key="1">
    <source>
        <dbReference type="ARBA" id="ARBA00004141"/>
    </source>
</evidence>
<evidence type="ECO:0000256" key="3">
    <source>
        <dbReference type="ARBA" id="ARBA00022989"/>
    </source>
</evidence>
<sequence>MAANKYLDIDVLPSLFVIFSLHQHPSCHNLPKHITAHKEYSDTANMVLTGLVSIILRVAELVFATIVAGINGYYLHLVRNASSWSQGRFIYAEVVAGIAIFFSLIWLIPFSGSFIHWPVDFLISVTWFVAFGLLVDYLDGSCGSVFNWSNVSFRGDQCGKWKAVIAFSFLSAICWLVSSIVGILWVRDRESRAYRRRAWNSRSRV</sequence>
<keyword evidence="8" id="KW-1185">Reference proteome</keyword>
<proteinExistence type="predicted"/>
<evidence type="ECO:0000256" key="2">
    <source>
        <dbReference type="ARBA" id="ARBA00022692"/>
    </source>
</evidence>
<organism evidence="7 8">
    <name type="scientific">Xylaria hypoxylon</name>
    <dbReference type="NCBI Taxonomy" id="37992"/>
    <lineage>
        <taxon>Eukaryota</taxon>
        <taxon>Fungi</taxon>
        <taxon>Dikarya</taxon>
        <taxon>Ascomycota</taxon>
        <taxon>Pezizomycotina</taxon>
        <taxon>Sordariomycetes</taxon>
        <taxon>Xylariomycetidae</taxon>
        <taxon>Xylariales</taxon>
        <taxon>Xylariaceae</taxon>
        <taxon>Xylaria</taxon>
    </lineage>
</organism>
<gene>
    <name evidence="7" type="ORF">E0Z10_g7300</name>
</gene>
<feature type="transmembrane region" description="Helical" evidence="5">
    <location>
        <begin position="47"/>
        <end position="70"/>
    </location>
</feature>
<dbReference type="Pfam" id="PF01284">
    <property type="entry name" value="MARVEL"/>
    <property type="match status" value="1"/>
</dbReference>
<dbReference type="InterPro" id="IPR008253">
    <property type="entry name" value="Marvel"/>
</dbReference>
<feature type="transmembrane region" description="Helical" evidence="5">
    <location>
        <begin position="90"/>
        <end position="109"/>
    </location>
</feature>
<feature type="domain" description="MARVEL" evidence="6">
    <location>
        <begin position="53"/>
        <end position="180"/>
    </location>
</feature>
<feature type="transmembrane region" description="Helical" evidence="5">
    <location>
        <begin position="163"/>
        <end position="186"/>
    </location>
</feature>
<keyword evidence="3 5" id="KW-1133">Transmembrane helix</keyword>
<keyword evidence="2 5" id="KW-0812">Transmembrane</keyword>
<dbReference type="Proteomes" id="UP000297716">
    <property type="component" value="Unassembled WGS sequence"/>
</dbReference>
<evidence type="ECO:0000313" key="7">
    <source>
        <dbReference type="EMBL" id="TGJ81457.1"/>
    </source>
</evidence>
<name>A0A4Z0YE93_9PEZI</name>
<dbReference type="OrthoDB" id="4074965at2759"/>
<comment type="subcellular location">
    <subcellularLocation>
        <location evidence="1">Membrane</location>
        <topology evidence="1">Multi-pass membrane protein</topology>
    </subcellularLocation>
</comment>
<comment type="caution">
    <text evidence="7">The sequence shown here is derived from an EMBL/GenBank/DDBJ whole genome shotgun (WGS) entry which is preliminary data.</text>
</comment>
<dbReference type="AlphaFoldDB" id="A0A4Z0YE93"/>
<evidence type="ECO:0000256" key="4">
    <source>
        <dbReference type="ARBA" id="ARBA00023136"/>
    </source>
</evidence>